<dbReference type="KEGG" id="plut:EI981_19720"/>
<proteinExistence type="predicted"/>
<sequence length="65" mass="7377">MSITIKAGFNKQSKDSKKELVQFYVKGEDEQRPELNEMTRSVVILSIDGVEQQLTAEFKKVVQGC</sequence>
<keyword evidence="2" id="KW-1185">Reference proteome</keyword>
<name>A0A3Q9ID28_9BACL</name>
<dbReference type="EMBL" id="CP034346">
    <property type="protein sequence ID" value="AZS16458.1"/>
    <property type="molecule type" value="Genomic_DNA"/>
</dbReference>
<evidence type="ECO:0000313" key="2">
    <source>
        <dbReference type="Proteomes" id="UP000270678"/>
    </source>
</evidence>
<organism evidence="1 2">
    <name type="scientific">Paenibacillus lutimineralis</name>
    <dbReference type="NCBI Taxonomy" id="2707005"/>
    <lineage>
        <taxon>Bacteria</taxon>
        <taxon>Bacillati</taxon>
        <taxon>Bacillota</taxon>
        <taxon>Bacilli</taxon>
        <taxon>Bacillales</taxon>
        <taxon>Paenibacillaceae</taxon>
        <taxon>Paenibacillus</taxon>
    </lineage>
</organism>
<gene>
    <name evidence="1" type="ORF">EI981_19720</name>
</gene>
<dbReference type="RefSeq" id="WP_127001078.1">
    <property type="nucleotide sequence ID" value="NZ_CP034346.1"/>
</dbReference>
<dbReference type="Proteomes" id="UP000270678">
    <property type="component" value="Chromosome"/>
</dbReference>
<evidence type="ECO:0000313" key="1">
    <source>
        <dbReference type="EMBL" id="AZS16458.1"/>
    </source>
</evidence>
<dbReference type="OrthoDB" id="2864498at2"/>
<protein>
    <submittedName>
        <fullName evidence="1">Uncharacterized protein</fullName>
    </submittedName>
</protein>
<dbReference type="AlphaFoldDB" id="A0A3Q9ID28"/>
<reference evidence="2" key="1">
    <citation type="submission" date="2018-12" db="EMBL/GenBank/DDBJ databases">
        <title>Complete genome sequence of Paenibacillus sp. MBLB1234.</title>
        <authorList>
            <person name="Nam Y.-D."/>
            <person name="Kang J."/>
            <person name="Chung W.-H."/>
            <person name="Park Y.S."/>
        </authorList>
    </citation>
    <scope>NUCLEOTIDE SEQUENCE [LARGE SCALE GENOMIC DNA]</scope>
    <source>
        <strain evidence="2">MBLB1234</strain>
    </source>
</reference>
<accession>A0A3Q9ID28</accession>